<dbReference type="GO" id="GO:0000049">
    <property type="term" value="F:tRNA binding"/>
    <property type="evidence" value="ECO:0007669"/>
    <property type="project" value="TreeGrafter"/>
</dbReference>
<dbReference type="OrthoDB" id="9990834at2759"/>
<dbReference type="InterPro" id="IPR037380">
    <property type="entry name" value="DALRD3"/>
</dbReference>
<dbReference type="AlphaFoldDB" id="A0A8C5MQ21"/>
<dbReference type="GO" id="GO:0106217">
    <property type="term" value="P:tRNA C3-cytosine methylation"/>
    <property type="evidence" value="ECO:0007669"/>
    <property type="project" value="TreeGrafter"/>
</dbReference>
<dbReference type="GO" id="GO:0004814">
    <property type="term" value="F:arginine-tRNA ligase activity"/>
    <property type="evidence" value="ECO:0007669"/>
    <property type="project" value="InterPro"/>
</dbReference>
<reference evidence="2" key="2">
    <citation type="submission" date="2025-09" db="UniProtKB">
        <authorList>
            <consortium name="Ensembl"/>
        </authorList>
    </citation>
    <scope>IDENTIFICATION</scope>
</reference>
<dbReference type="Ensembl" id="ENSLLET00000018656.1">
    <property type="protein sequence ID" value="ENSLLEP00000017951.1"/>
    <property type="gene ID" value="ENSLLEG00000011434.1"/>
</dbReference>
<dbReference type="GeneTree" id="ENSGT00390000014621"/>
<organism evidence="2 3">
    <name type="scientific">Leptobrachium leishanense</name>
    <name type="common">Leishan spiny toad</name>
    <dbReference type="NCBI Taxonomy" id="445787"/>
    <lineage>
        <taxon>Eukaryota</taxon>
        <taxon>Metazoa</taxon>
        <taxon>Chordata</taxon>
        <taxon>Craniata</taxon>
        <taxon>Vertebrata</taxon>
        <taxon>Euteleostomi</taxon>
        <taxon>Amphibia</taxon>
        <taxon>Batrachia</taxon>
        <taxon>Anura</taxon>
        <taxon>Pelobatoidea</taxon>
        <taxon>Megophryidae</taxon>
        <taxon>Leptobrachium</taxon>
    </lineage>
</organism>
<evidence type="ECO:0000313" key="2">
    <source>
        <dbReference type="Ensembl" id="ENSLLEP00000017951.1"/>
    </source>
</evidence>
<gene>
    <name evidence="2" type="primary">DALRD3</name>
</gene>
<dbReference type="PANTHER" id="PTHR16043:SF1">
    <property type="entry name" value="DALR ANTICODON-BINDING DOMAIN-CONTAINING PROTEIN 3"/>
    <property type="match status" value="1"/>
</dbReference>
<dbReference type="InterPro" id="IPR009080">
    <property type="entry name" value="tRNAsynth_Ia_anticodon-bd"/>
</dbReference>
<dbReference type="SMART" id="SM00836">
    <property type="entry name" value="DALR_1"/>
    <property type="match status" value="1"/>
</dbReference>
<keyword evidence="3" id="KW-1185">Reference proteome</keyword>
<dbReference type="Proteomes" id="UP000694569">
    <property type="component" value="Unplaced"/>
</dbReference>
<feature type="domain" description="DALR anticodon binding" evidence="1">
    <location>
        <begin position="406"/>
        <end position="546"/>
    </location>
</feature>
<dbReference type="InterPro" id="IPR008909">
    <property type="entry name" value="DALR_anticod-bd"/>
</dbReference>
<evidence type="ECO:0000259" key="1">
    <source>
        <dbReference type="SMART" id="SM00836"/>
    </source>
</evidence>
<reference evidence="2" key="1">
    <citation type="submission" date="2025-08" db="UniProtKB">
        <authorList>
            <consortium name="Ensembl"/>
        </authorList>
    </citation>
    <scope>IDENTIFICATION</scope>
</reference>
<sequence length="546" mass="61176">METGCCGAQPLRVLEALRALSAVMQRPGAPPVTWFKESSRRNLRSRDFLVPKGALRKIYPDGKVPEDLIQRLSSLRAPGVPPVQKCLQDEAGLVIQLDRAFVFRAVLSDISPYLKPAPMEPLEREADVVILNCAPLHSCEGLGMFRLSHLRAVLLADHLAETLRMRGQQVHLLPALHNKEILDFLQHLQVSWPSIPDAAPAEEAVSRFQKYLKLCPCAGDAPPKELPPSVLFNIRLKLCAEQQKICLKGYDPNLDTFHVSRTDLLQVAALQRCHRESVDGVSCAVLHVVSCEDEFHQQKLDLLWRILDPGAASQKHLICGPVKVLNPPGPVSCSQYFHVRRSQMQEASVMKYGESVKGSSWTEIIDSLTSAAVRFEMMSTPHRSQVRLDLEDSNITTKGTKSGAFVMYNCARLATMFESYNNAVTEGFYPAFPPPREINYSTLTEEGEWLLLFNYIMTFPEVLQQSVRVSVASPGVRFTGNTEAVCKFLVNLSVDFSSYYNRVHILGEPLQHLYQQMFGRLQLMRAVQSVLHSALESLHIRPPAQI</sequence>
<dbReference type="Gene3D" id="1.10.730.10">
    <property type="entry name" value="Isoleucyl-tRNA Synthetase, Domain 1"/>
    <property type="match status" value="1"/>
</dbReference>
<dbReference type="SUPFAM" id="SSF47323">
    <property type="entry name" value="Anticodon-binding domain of a subclass of class I aminoacyl-tRNA synthetases"/>
    <property type="match status" value="1"/>
</dbReference>
<proteinExistence type="predicted"/>
<dbReference type="GO" id="GO:0005524">
    <property type="term" value="F:ATP binding"/>
    <property type="evidence" value="ECO:0007669"/>
    <property type="project" value="InterPro"/>
</dbReference>
<dbReference type="GO" id="GO:0006420">
    <property type="term" value="P:arginyl-tRNA aminoacylation"/>
    <property type="evidence" value="ECO:0007669"/>
    <property type="project" value="InterPro"/>
</dbReference>
<dbReference type="Pfam" id="PF05746">
    <property type="entry name" value="DALR_1"/>
    <property type="match status" value="1"/>
</dbReference>
<accession>A0A8C5MQ21</accession>
<evidence type="ECO:0000313" key="3">
    <source>
        <dbReference type="Proteomes" id="UP000694569"/>
    </source>
</evidence>
<name>A0A8C5MQ21_9ANUR</name>
<protein>
    <submittedName>
        <fullName evidence="2">DALR anticodon binding domain containing 3</fullName>
    </submittedName>
</protein>
<dbReference type="PANTHER" id="PTHR16043">
    <property type="entry name" value="DALRD3 PROTEIN"/>
    <property type="match status" value="1"/>
</dbReference>